<keyword evidence="2" id="KW-1185">Reference proteome</keyword>
<dbReference type="AlphaFoldDB" id="A0A914DTT8"/>
<accession>A0A914DTT8</accession>
<organism evidence="2 3">
    <name type="scientific">Acrobeloides nanus</name>
    <dbReference type="NCBI Taxonomy" id="290746"/>
    <lineage>
        <taxon>Eukaryota</taxon>
        <taxon>Metazoa</taxon>
        <taxon>Ecdysozoa</taxon>
        <taxon>Nematoda</taxon>
        <taxon>Chromadorea</taxon>
        <taxon>Rhabditida</taxon>
        <taxon>Tylenchina</taxon>
        <taxon>Cephalobomorpha</taxon>
        <taxon>Cephaloboidea</taxon>
        <taxon>Cephalobidae</taxon>
        <taxon>Acrobeloides</taxon>
    </lineage>
</organism>
<evidence type="ECO:0000313" key="2">
    <source>
        <dbReference type="Proteomes" id="UP000887540"/>
    </source>
</evidence>
<keyword evidence="1" id="KW-0472">Membrane</keyword>
<feature type="transmembrane region" description="Helical" evidence="1">
    <location>
        <begin position="55"/>
        <end position="76"/>
    </location>
</feature>
<sequence length="86" mass="9812">MRACIKNPNYMNNQQDNVKSFLEFIKKRSTAILEDMEENEVIKLVVVRLVDNMDVVILLKLLAVVIIAASMATNVIRLQNAHLQNT</sequence>
<dbReference type="Proteomes" id="UP000887540">
    <property type="component" value="Unplaced"/>
</dbReference>
<reference evidence="3" key="1">
    <citation type="submission" date="2022-11" db="UniProtKB">
        <authorList>
            <consortium name="WormBaseParasite"/>
        </authorList>
    </citation>
    <scope>IDENTIFICATION</scope>
</reference>
<dbReference type="WBParaSite" id="ACRNAN_scaffold3856.g32061.t1">
    <property type="protein sequence ID" value="ACRNAN_scaffold3856.g32061.t1"/>
    <property type="gene ID" value="ACRNAN_scaffold3856.g32061"/>
</dbReference>
<keyword evidence="1" id="KW-0812">Transmembrane</keyword>
<evidence type="ECO:0000313" key="3">
    <source>
        <dbReference type="WBParaSite" id="ACRNAN_scaffold3856.g32061.t1"/>
    </source>
</evidence>
<protein>
    <submittedName>
        <fullName evidence="3">Uncharacterized protein</fullName>
    </submittedName>
</protein>
<name>A0A914DTT8_9BILA</name>
<proteinExistence type="predicted"/>
<keyword evidence="1" id="KW-1133">Transmembrane helix</keyword>
<evidence type="ECO:0000256" key="1">
    <source>
        <dbReference type="SAM" id="Phobius"/>
    </source>
</evidence>